<dbReference type="OrthoDB" id="3687641at2759"/>
<evidence type="ECO:0000313" key="5">
    <source>
        <dbReference type="Proteomes" id="UP000567179"/>
    </source>
</evidence>
<name>A0A8H5BRG1_9AGAR</name>
<reference evidence="4 5" key="1">
    <citation type="journal article" date="2020" name="ISME J.">
        <title>Uncovering the hidden diversity of litter-decomposition mechanisms in mushroom-forming fungi.</title>
        <authorList>
            <person name="Floudas D."/>
            <person name="Bentzer J."/>
            <person name="Ahren D."/>
            <person name="Johansson T."/>
            <person name="Persson P."/>
            <person name="Tunlid A."/>
        </authorList>
    </citation>
    <scope>NUCLEOTIDE SEQUENCE [LARGE SCALE GENOMIC DNA]</scope>
    <source>
        <strain evidence="4 5">CBS 101986</strain>
    </source>
</reference>
<evidence type="ECO:0000256" key="3">
    <source>
        <dbReference type="SAM" id="Phobius"/>
    </source>
</evidence>
<keyword evidence="5" id="KW-1185">Reference proteome</keyword>
<comment type="similarity">
    <text evidence="2">Belongs to the ustYa family.</text>
</comment>
<dbReference type="EMBL" id="JAACJJ010000014">
    <property type="protein sequence ID" value="KAF5327876.1"/>
    <property type="molecule type" value="Genomic_DNA"/>
</dbReference>
<evidence type="ECO:0000313" key="4">
    <source>
        <dbReference type="EMBL" id="KAF5327876.1"/>
    </source>
</evidence>
<comment type="pathway">
    <text evidence="1">Mycotoxin biosynthesis.</text>
</comment>
<organism evidence="4 5">
    <name type="scientific">Psilocybe cf. subviscida</name>
    <dbReference type="NCBI Taxonomy" id="2480587"/>
    <lineage>
        <taxon>Eukaryota</taxon>
        <taxon>Fungi</taxon>
        <taxon>Dikarya</taxon>
        <taxon>Basidiomycota</taxon>
        <taxon>Agaricomycotina</taxon>
        <taxon>Agaricomycetes</taxon>
        <taxon>Agaricomycetidae</taxon>
        <taxon>Agaricales</taxon>
        <taxon>Agaricineae</taxon>
        <taxon>Strophariaceae</taxon>
        <taxon>Psilocybe</taxon>
    </lineage>
</organism>
<protein>
    <recommendedName>
        <fullName evidence="6">Tat pathway signal sequence</fullName>
    </recommendedName>
</protein>
<accession>A0A8H5BRG1</accession>
<feature type="transmembrane region" description="Helical" evidence="3">
    <location>
        <begin position="39"/>
        <end position="66"/>
    </location>
</feature>
<dbReference type="Pfam" id="PF11807">
    <property type="entry name" value="UstYa"/>
    <property type="match status" value="1"/>
</dbReference>
<evidence type="ECO:0000256" key="2">
    <source>
        <dbReference type="ARBA" id="ARBA00035112"/>
    </source>
</evidence>
<dbReference type="Proteomes" id="UP000567179">
    <property type="component" value="Unassembled WGS sequence"/>
</dbReference>
<proteinExistence type="inferred from homology"/>
<keyword evidence="3" id="KW-1133">Transmembrane helix</keyword>
<evidence type="ECO:0000256" key="1">
    <source>
        <dbReference type="ARBA" id="ARBA00004685"/>
    </source>
</evidence>
<keyword evidence="3" id="KW-0472">Membrane</keyword>
<comment type="caution">
    <text evidence="4">The sequence shown here is derived from an EMBL/GenBank/DDBJ whole genome shotgun (WGS) entry which is preliminary data.</text>
</comment>
<gene>
    <name evidence="4" type="ORF">D9619_003923</name>
</gene>
<sequence>MLRKMLPSSYLARTSFYESLAKDNDHTLRPSTIRHFLQTYMAIFLGILVAQTVSIILLLLLLLFWLSSPEPYLYCAIKYEIRTFTFGVDGDFSPYQGVPSSELDHLWEALYSVGFQRISKNDAARLPNKTSPIPGDADGYITELDVFHQLHCLNFIRKALRPDYYPDMRMGVPEIDVHVDHCVDSIRQSLMCSADISTVGWQWSDDLQNNTFQGGVAHKCRNFDMIQDWARQQALPYHYDSSIRIVDDIRIPVYRPDGSTYFP</sequence>
<dbReference type="GO" id="GO:0043386">
    <property type="term" value="P:mycotoxin biosynthetic process"/>
    <property type="evidence" value="ECO:0007669"/>
    <property type="project" value="InterPro"/>
</dbReference>
<dbReference type="PANTHER" id="PTHR33365:SF4">
    <property type="entry name" value="CYCLOCHLOROTINE BIOSYNTHESIS PROTEIN O"/>
    <property type="match status" value="1"/>
</dbReference>
<dbReference type="PANTHER" id="PTHR33365">
    <property type="entry name" value="YALI0B05434P"/>
    <property type="match status" value="1"/>
</dbReference>
<evidence type="ECO:0008006" key="6">
    <source>
        <dbReference type="Google" id="ProtNLM"/>
    </source>
</evidence>
<keyword evidence="3" id="KW-0812">Transmembrane</keyword>
<dbReference type="InterPro" id="IPR021765">
    <property type="entry name" value="UstYa-like"/>
</dbReference>
<dbReference type="AlphaFoldDB" id="A0A8H5BRG1"/>